<evidence type="ECO:0000313" key="1">
    <source>
        <dbReference type="EMBL" id="GAA2700402.1"/>
    </source>
</evidence>
<evidence type="ECO:0000313" key="2">
    <source>
        <dbReference type="Proteomes" id="UP001501666"/>
    </source>
</evidence>
<name>A0ABN3TDN8_9ACTN</name>
<proteinExistence type="predicted"/>
<protein>
    <submittedName>
        <fullName evidence="1">Uncharacterized protein</fullName>
    </submittedName>
</protein>
<dbReference type="Proteomes" id="UP001501666">
    <property type="component" value="Unassembled WGS sequence"/>
</dbReference>
<comment type="caution">
    <text evidence="1">The sequence shown here is derived from an EMBL/GenBank/DDBJ whole genome shotgun (WGS) entry which is preliminary data.</text>
</comment>
<accession>A0ABN3TDN8</accession>
<dbReference type="RefSeq" id="WP_346157619.1">
    <property type="nucleotide sequence ID" value="NZ_BAAATE010000060.1"/>
</dbReference>
<gene>
    <name evidence="1" type="ORF">GCM10010412_097590</name>
</gene>
<dbReference type="EMBL" id="BAAATE010000060">
    <property type="protein sequence ID" value="GAA2700402.1"/>
    <property type="molecule type" value="Genomic_DNA"/>
</dbReference>
<sequence length="135" mass="15366">MVPNQYQVDPFTARRLTKKIGEPLPDGALQALYEFEREHSGIAKVFVEAFGDSAESTWIRAMLLIKLGRGEYVDRLSKLAANAERDIACQLDGLRRGRARQVGPLQAMYARSESPHPKPRLLLQWLFGESPSRRW</sequence>
<reference evidence="1 2" key="1">
    <citation type="journal article" date="2019" name="Int. J. Syst. Evol. Microbiol.">
        <title>The Global Catalogue of Microorganisms (GCM) 10K type strain sequencing project: providing services to taxonomists for standard genome sequencing and annotation.</title>
        <authorList>
            <consortium name="The Broad Institute Genomics Platform"/>
            <consortium name="The Broad Institute Genome Sequencing Center for Infectious Disease"/>
            <person name="Wu L."/>
            <person name="Ma J."/>
        </authorList>
    </citation>
    <scope>NUCLEOTIDE SEQUENCE [LARGE SCALE GENOMIC DNA]</scope>
    <source>
        <strain evidence="1 2">JCM 6835</strain>
    </source>
</reference>
<keyword evidence="2" id="KW-1185">Reference proteome</keyword>
<organism evidence="1 2">
    <name type="scientific">Nonomuraea recticatena</name>
    <dbReference type="NCBI Taxonomy" id="46178"/>
    <lineage>
        <taxon>Bacteria</taxon>
        <taxon>Bacillati</taxon>
        <taxon>Actinomycetota</taxon>
        <taxon>Actinomycetes</taxon>
        <taxon>Streptosporangiales</taxon>
        <taxon>Streptosporangiaceae</taxon>
        <taxon>Nonomuraea</taxon>
    </lineage>
</organism>